<accession>A0A915JTL1</accession>
<protein>
    <recommendedName>
        <fullName evidence="3">HECT-type E3 ubiquitin transferase</fullName>
        <ecNumber evidence="3">2.3.2.26</ecNumber>
    </recommendedName>
</protein>
<feature type="domain" description="HECT" evidence="7">
    <location>
        <begin position="10"/>
        <end position="103"/>
    </location>
</feature>
<dbReference type="GO" id="GO:0005737">
    <property type="term" value="C:cytoplasm"/>
    <property type="evidence" value="ECO:0007669"/>
    <property type="project" value="TreeGrafter"/>
</dbReference>
<comment type="caution">
    <text evidence="6">Lacks conserved residue(s) required for the propagation of feature annotation.</text>
</comment>
<sequence length="114" mass="13404">MIPAERYVSALFHGKFIYSGFTMPFYKKMLNKKLSTGDLESVDSEFYNSLMWIKENNVDDCDLELYFVVDFELLGEIKTHELKENGTNIRVCEENKEEYINVYQGLQEFFAVSN</sequence>
<keyword evidence="5 6" id="KW-0833">Ubl conjugation pathway</keyword>
<proteinExistence type="predicted"/>
<dbReference type="Gene3D" id="3.90.1750.10">
    <property type="entry name" value="Hect, E3 ligase catalytic domains"/>
    <property type="match status" value="1"/>
</dbReference>
<keyword evidence="4" id="KW-0808">Transferase</keyword>
<name>A0A915JTL1_ROMCU</name>
<dbReference type="AlphaFoldDB" id="A0A915JTL1"/>
<comment type="pathway">
    <text evidence="2">Protein modification; protein ubiquitination.</text>
</comment>
<evidence type="ECO:0000256" key="3">
    <source>
        <dbReference type="ARBA" id="ARBA00012485"/>
    </source>
</evidence>
<dbReference type="SUPFAM" id="SSF56204">
    <property type="entry name" value="Hect, E3 ligase catalytic domain"/>
    <property type="match status" value="1"/>
</dbReference>
<dbReference type="InterPro" id="IPR000569">
    <property type="entry name" value="HECT_dom"/>
</dbReference>
<dbReference type="EC" id="2.3.2.26" evidence="3"/>
<evidence type="ECO:0000313" key="8">
    <source>
        <dbReference type="Proteomes" id="UP000887565"/>
    </source>
</evidence>
<dbReference type="Gene3D" id="3.30.2160.10">
    <property type="entry name" value="Hect, E3 ligase catalytic domain"/>
    <property type="match status" value="1"/>
</dbReference>
<reference evidence="9" key="1">
    <citation type="submission" date="2022-11" db="UniProtKB">
        <authorList>
            <consortium name="WormBaseParasite"/>
        </authorList>
    </citation>
    <scope>IDENTIFICATION</scope>
</reference>
<dbReference type="GO" id="GO:0061630">
    <property type="term" value="F:ubiquitin protein ligase activity"/>
    <property type="evidence" value="ECO:0007669"/>
    <property type="project" value="UniProtKB-EC"/>
</dbReference>
<dbReference type="InterPro" id="IPR035983">
    <property type="entry name" value="Hect_E3_ubiquitin_ligase"/>
</dbReference>
<keyword evidence="8" id="KW-1185">Reference proteome</keyword>
<evidence type="ECO:0000313" key="9">
    <source>
        <dbReference type="WBParaSite" id="nRc.2.0.1.t29157-RA"/>
    </source>
</evidence>
<evidence type="ECO:0000256" key="6">
    <source>
        <dbReference type="PROSITE-ProRule" id="PRU00104"/>
    </source>
</evidence>
<comment type="catalytic activity">
    <reaction evidence="1">
        <text>S-ubiquitinyl-[E2 ubiquitin-conjugating enzyme]-L-cysteine + [acceptor protein]-L-lysine = [E2 ubiquitin-conjugating enzyme]-L-cysteine + N(6)-ubiquitinyl-[acceptor protein]-L-lysine.</text>
        <dbReference type="EC" id="2.3.2.26"/>
    </reaction>
</comment>
<dbReference type="WBParaSite" id="nRc.2.0.1.t29157-RA">
    <property type="protein sequence ID" value="nRc.2.0.1.t29157-RA"/>
    <property type="gene ID" value="nRc.2.0.1.g29157"/>
</dbReference>
<organism evidence="8 9">
    <name type="scientific">Romanomermis culicivorax</name>
    <name type="common">Nematode worm</name>
    <dbReference type="NCBI Taxonomy" id="13658"/>
    <lineage>
        <taxon>Eukaryota</taxon>
        <taxon>Metazoa</taxon>
        <taxon>Ecdysozoa</taxon>
        <taxon>Nematoda</taxon>
        <taxon>Enoplea</taxon>
        <taxon>Dorylaimia</taxon>
        <taxon>Mermithida</taxon>
        <taxon>Mermithoidea</taxon>
        <taxon>Mermithidae</taxon>
        <taxon>Romanomermis</taxon>
    </lineage>
</organism>
<dbReference type="Proteomes" id="UP000887565">
    <property type="component" value="Unplaced"/>
</dbReference>
<dbReference type="PROSITE" id="PS50237">
    <property type="entry name" value="HECT"/>
    <property type="match status" value="1"/>
</dbReference>
<dbReference type="FunFam" id="3.30.2160.10:FF:000003">
    <property type="entry name" value="E3 ubiquitin-protein ligase"/>
    <property type="match status" value="1"/>
</dbReference>
<evidence type="ECO:0000256" key="5">
    <source>
        <dbReference type="ARBA" id="ARBA00022786"/>
    </source>
</evidence>
<dbReference type="OMA" id="QEFFAVS"/>
<evidence type="ECO:0000256" key="1">
    <source>
        <dbReference type="ARBA" id="ARBA00000885"/>
    </source>
</evidence>
<dbReference type="Pfam" id="PF00632">
    <property type="entry name" value="HECT"/>
    <property type="match status" value="1"/>
</dbReference>
<dbReference type="GO" id="GO:0043161">
    <property type="term" value="P:proteasome-mediated ubiquitin-dependent protein catabolic process"/>
    <property type="evidence" value="ECO:0007669"/>
    <property type="project" value="TreeGrafter"/>
</dbReference>
<dbReference type="PANTHER" id="PTHR11254:SF429">
    <property type="entry name" value="E3 UBIQUITIN-PROTEIN LIGASE SU(DX)"/>
    <property type="match status" value="1"/>
</dbReference>
<dbReference type="InterPro" id="IPR050409">
    <property type="entry name" value="E3_ubiq-protein_ligase"/>
</dbReference>
<dbReference type="PANTHER" id="PTHR11254">
    <property type="entry name" value="HECT DOMAIN UBIQUITIN-PROTEIN LIGASE"/>
    <property type="match status" value="1"/>
</dbReference>
<evidence type="ECO:0000256" key="2">
    <source>
        <dbReference type="ARBA" id="ARBA00004906"/>
    </source>
</evidence>
<evidence type="ECO:0000256" key="4">
    <source>
        <dbReference type="ARBA" id="ARBA00022679"/>
    </source>
</evidence>
<dbReference type="GO" id="GO:0016567">
    <property type="term" value="P:protein ubiquitination"/>
    <property type="evidence" value="ECO:0007669"/>
    <property type="project" value="TreeGrafter"/>
</dbReference>
<evidence type="ECO:0000259" key="7">
    <source>
        <dbReference type="PROSITE" id="PS50237"/>
    </source>
</evidence>